<dbReference type="AlphaFoldDB" id="A0A069QIX1"/>
<dbReference type="HOGENOM" id="CLU_3171620_0_0_10"/>
<sequence length="47" mass="5310">MDILIHDDCIHIGAFNSFKSSYKIFCLTKPSVCLNSWRVGKNSYLGS</sequence>
<proteinExistence type="predicted"/>
<keyword evidence="2" id="KW-1185">Reference proteome</keyword>
<protein>
    <submittedName>
        <fullName evidence="1">Uncharacterized protein</fullName>
    </submittedName>
</protein>
<organism evidence="1 2">
    <name type="scientific">Hoylesella loescheii DSM 19665 = JCM 12249 = ATCC 15930</name>
    <dbReference type="NCBI Taxonomy" id="1122985"/>
    <lineage>
        <taxon>Bacteria</taxon>
        <taxon>Pseudomonadati</taxon>
        <taxon>Bacteroidota</taxon>
        <taxon>Bacteroidia</taxon>
        <taxon>Bacteroidales</taxon>
        <taxon>Prevotellaceae</taxon>
        <taxon>Hoylesella</taxon>
    </lineage>
</organism>
<evidence type="ECO:0000313" key="1">
    <source>
        <dbReference type="EMBL" id="KDR52009.1"/>
    </source>
</evidence>
<dbReference type="Proteomes" id="UP000027442">
    <property type="component" value="Unassembled WGS sequence"/>
</dbReference>
<reference evidence="1 2" key="1">
    <citation type="submission" date="2013-08" db="EMBL/GenBank/DDBJ databases">
        <authorList>
            <person name="Weinstock G."/>
            <person name="Sodergren E."/>
            <person name="Wylie T."/>
            <person name="Fulton L."/>
            <person name="Fulton R."/>
            <person name="Fronick C."/>
            <person name="O'Laughlin M."/>
            <person name="Godfrey J."/>
            <person name="Miner T."/>
            <person name="Herter B."/>
            <person name="Appelbaum E."/>
            <person name="Cordes M."/>
            <person name="Lek S."/>
            <person name="Wollam A."/>
            <person name="Pepin K.H."/>
            <person name="Palsikar V.B."/>
            <person name="Mitreva M."/>
            <person name="Wilson R.K."/>
        </authorList>
    </citation>
    <scope>NUCLEOTIDE SEQUENCE [LARGE SCALE GENOMIC DNA]</scope>
    <source>
        <strain evidence="1 2">ATCC 15930</strain>
    </source>
</reference>
<accession>A0A069QIX1</accession>
<gene>
    <name evidence="1" type="ORF">HMPREF1991_01915</name>
</gene>
<name>A0A069QIX1_HOYLO</name>
<evidence type="ECO:0000313" key="2">
    <source>
        <dbReference type="Proteomes" id="UP000027442"/>
    </source>
</evidence>
<comment type="caution">
    <text evidence="1">The sequence shown here is derived from an EMBL/GenBank/DDBJ whole genome shotgun (WGS) entry which is preliminary data.</text>
</comment>
<dbReference type="EMBL" id="JNGW01000082">
    <property type="protein sequence ID" value="KDR52009.1"/>
    <property type="molecule type" value="Genomic_DNA"/>
</dbReference>